<evidence type="ECO:0000313" key="8">
    <source>
        <dbReference type="Proteomes" id="UP000583101"/>
    </source>
</evidence>
<dbReference type="InterPro" id="IPR029058">
    <property type="entry name" value="AB_hydrolase_fold"/>
</dbReference>
<feature type="domain" description="Carrier" evidence="4">
    <location>
        <begin position="920"/>
        <end position="995"/>
    </location>
</feature>
<dbReference type="InterPro" id="IPR036736">
    <property type="entry name" value="ACP-like_sf"/>
</dbReference>
<dbReference type="Gene3D" id="3.30.559.10">
    <property type="entry name" value="Chloramphenicol acetyltransferase-like domain"/>
    <property type="match status" value="1"/>
</dbReference>
<dbReference type="InterPro" id="IPR006162">
    <property type="entry name" value="Ppantetheine_attach_site"/>
</dbReference>
<dbReference type="AlphaFoldDB" id="A0A4Y8AFW5"/>
<dbReference type="PROSITE" id="PS00455">
    <property type="entry name" value="AMP_BINDING"/>
    <property type="match status" value="1"/>
</dbReference>
<dbReference type="EMBL" id="JACIEG010000002">
    <property type="protein sequence ID" value="MBB3968721.1"/>
    <property type="molecule type" value="Genomic_DNA"/>
</dbReference>
<dbReference type="InterPro" id="IPR045851">
    <property type="entry name" value="AMP-bd_C_sf"/>
</dbReference>
<dbReference type="InterPro" id="IPR001031">
    <property type="entry name" value="Thioesterase"/>
</dbReference>
<evidence type="ECO:0000256" key="3">
    <source>
        <dbReference type="ARBA" id="ARBA00022553"/>
    </source>
</evidence>
<dbReference type="FunFam" id="3.40.50.980:FF:000001">
    <property type="entry name" value="Non-ribosomal peptide synthetase"/>
    <property type="match status" value="1"/>
</dbReference>
<reference evidence="5 8" key="3">
    <citation type="submission" date="2020-08" db="EMBL/GenBank/DDBJ databases">
        <title>Genomic Encyclopedia of Type Strains, Phase IV (KMG-IV): sequencing the most valuable type-strain genomes for metagenomic binning, comparative biology and taxonomic classification.</title>
        <authorList>
            <person name="Goeker M."/>
        </authorList>
    </citation>
    <scope>NUCLEOTIDE SEQUENCE [LARGE SCALE GENOMIC DNA]</scope>
    <source>
        <strain evidence="5 8">DSM 100995</strain>
    </source>
</reference>
<dbReference type="InterPro" id="IPR009081">
    <property type="entry name" value="PP-bd_ACP"/>
</dbReference>
<dbReference type="GO" id="GO:0031177">
    <property type="term" value="F:phosphopantetheine binding"/>
    <property type="evidence" value="ECO:0007669"/>
    <property type="project" value="TreeGrafter"/>
</dbReference>
<dbReference type="Gene3D" id="3.40.50.980">
    <property type="match status" value="2"/>
</dbReference>
<dbReference type="InterPro" id="IPR025110">
    <property type="entry name" value="AMP-bd_C"/>
</dbReference>
<dbReference type="RefSeq" id="WP_134335680.1">
    <property type="nucleotide sequence ID" value="NZ_BMCZ01000004.1"/>
</dbReference>
<keyword evidence="3" id="KW-0597">Phosphoprotein</keyword>
<dbReference type="SUPFAM" id="SSF47336">
    <property type="entry name" value="ACP-like"/>
    <property type="match status" value="1"/>
</dbReference>
<reference evidence="6 7" key="1">
    <citation type="journal article" date="2016" name="Int. J. Syst. Evol. Microbiol.">
        <title>Proposal of Mucilaginibacter phyllosphaerae sp. nov. isolated from the phyllosphere of Galium album.</title>
        <authorList>
            <person name="Aydogan E.L."/>
            <person name="Busse H.J."/>
            <person name="Moser G."/>
            <person name="Muller C."/>
            <person name="Kampfer P."/>
            <person name="Glaeser S.P."/>
        </authorList>
    </citation>
    <scope>NUCLEOTIDE SEQUENCE [LARGE SCALE GENOMIC DNA]</scope>
    <source>
        <strain evidence="6 7">PP-F2FG21</strain>
    </source>
</reference>
<evidence type="ECO:0000313" key="6">
    <source>
        <dbReference type="EMBL" id="TEW67643.1"/>
    </source>
</evidence>
<dbReference type="Gene3D" id="3.40.50.1820">
    <property type="entry name" value="alpha/beta hydrolase"/>
    <property type="match status" value="1"/>
</dbReference>
<keyword evidence="2" id="KW-0596">Phosphopantetheine</keyword>
<dbReference type="Gene3D" id="1.10.1200.10">
    <property type="entry name" value="ACP-like"/>
    <property type="match status" value="1"/>
</dbReference>
<comment type="caution">
    <text evidence="6">The sequence shown here is derived from an EMBL/GenBank/DDBJ whole genome shotgun (WGS) entry which is preliminary data.</text>
</comment>
<proteinExistence type="predicted"/>
<dbReference type="GO" id="GO:0003824">
    <property type="term" value="F:catalytic activity"/>
    <property type="evidence" value="ECO:0007669"/>
    <property type="project" value="InterPro"/>
</dbReference>
<dbReference type="PROSITE" id="PS00012">
    <property type="entry name" value="PHOSPHOPANTETHEINE"/>
    <property type="match status" value="1"/>
</dbReference>
<dbReference type="Gene3D" id="2.30.38.10">
    <property type="entry name" value="Luciferase, Domain 3"/>
    <property type="match status" value="1"/>
</dbReference>
<dbReference type="Pfam" id="PF00975">
    <property type="entry name" value="Thioesterase"/>
    <property type="match status" value="1"/>
</dbReference>
<dbReference type="InterPro" id="IPR010071">
    <property type="entry name" value="AA_adenyl_dom"/>
</dbReference>
<evidence type="ECO:0000313" key="7">
    <source>
        <dbReference type="Proteomes" id="UP000297248"/>
    </source>
</evidence>
<protein>
    <submittedName>
        <fullName evidence="5">Amino acid adenylation domain-containing protein</fullName>
    </submittedName>
    <submittedName>
        <fullName evidence="6">Non-ribosomal peptide synthetase</fullName>
    </submittedName>
</protein>
<dbReference type="Gene3D" id="3.30.300.30">
    <property type="match status" value="1"/>
</dbReference>
<dbReference type="EMBL" id="SNQG01000002">
    <property type="protein sequence ID" value="TEW67643.1"/>
    <property type="molecule type" value="Genomic_DNA"/>
</dbReference>
<keyword evidence="8" id="KW-1185">Reference proteome</keyword>
<dbReference type="FunFam" id="3.40.50.12780:FF:000012">
    <property type="entry name" value="Non-ribosomal peptide synthetase"/>
    <property type="match status" value="1"/>
</dbReference>
<dbReference type="Proteomes" id="UP000583101">
    <property type="component" value="Unassembled WGS sequence"/>
</dbReference>
<dbReference type="NCBIfam" id="TIGR01733">
    <property type="entry name" value="AA-adenyl-dom"/>
    <property type="match status" value="1"/>
</dbReference>
<dbReference type="InterPro" id="IPR023213">
    <property type="entry name" value="CAT-like_dom_sf"/>
</dbReference>
<dbReference type="SUPFAM" id="SSF52777">
    <property type="entry name" value="CoA-dependent acyltransferases"/>
    <property type="match status" value="2"/>
</dbReference>
<name>A0A4Y8AFW5_9SPHI</name>
<organism evidence="6 7">
    <name type="scientific">Mucilaginibacter phyllosphaerae</name>
    <dbReference type="NCBI Taxonomy" id="1812349"/>
    <lineage>
        <taxon>Bacteria</taxon>
        <taxon>Pseudomonadati</taxon>
        <taxon>Bacteroidota</taxon>
        <taxon>Sphingobacteriia</taxon>
        <taxon>Sphingobacteriales</taxon>
        <taxon>Sphingobacteriaceae</taxon>
        <taxon>Mucilaginibacter</taxon>
    </lineage>
</organism>
<evidence type="ECO:0000256" key="1">
    <source>
        <dbReference type="ARBA" id="ARBA00001957"/>
    </source>
</evidence>
<dbReference type="InterPro" id="IPR000873">
    <property type="entry name" value="AMP-dep_synth/lig_dom"/>
</dbReference>
<dbReference type="PANTHER" id="PTHR45527">
    <property type="entry name" value="NONRIBOSOMAL PEPTIDE SYNTHETASE"/>
    <property type="match status" value="1"/>
</dbReference>
<dbReference type="InterPro" id="IPR020845">
    <property type="entry name" value="AMP-binding_CS"/>
</dbReference>
<dbReference type="OrthoDB" id="4317020at2"/>
<dbReference type="CDD" id="cd05930">
    <property type="entry name" value="A_NRPS"/>
    <property type="match status" value="1"/>
</dbReference>
<dbReference type="GO" id="GO:0005737">
    <property type="term" value="C:cytoplasm"/>
    <property type="evidence" value="ECO:0007669"/>
    <property type="project" value="TreeGrafter"/>
</dbReference>
<dbReference type="SUPFAM" id="SSF56801">
    <property type="entry name" value="Acetyl-CoA synthetase-like"/>
    <property type="match status" value="1"/>
</dbReference>
<dbReference type="InterPro" id="IPR001242">
    <property type="entry name" value="Condensation_dom"/>
</dbReference>
<gene>
    <name evidence="6" type="ORF">E2R65_06540</name>
    <name evidence="5" type="ORF">GGR35_001313</name>
</gene>
<dbReference type="PROSITE" id="PS50075">
    <property type="entry name" value="CARRIER"/>
    <property type="match status" value="1"/>
</dbReference>
<dbReference type="Pfam" id="PF13193">
    <property type="entry name" value="AMP-binding_C"/>
    <property type="match status" value="1"/>
</dbReference>
<dbReference type="Pfam" id="PF00668">
    <property type="entry name" value="Condensation"/>
    <property type="match status" value="1"/>
</dbReference>
<evidence type="ECO:0000313" key="5">
    <source>
        <dbReference type="EMBL" id="MBB3968721.1"/>
    </source>
</evidence>
<dbReference type="Proteomes" id="UP000297248">
    <property type="component" value="Unassembled WGS sequence"/>
</dbReference>
<dbReference type="Pfam" id="PF00501">
    <property type="entry name" value="AMP-binding"/>
    <property type="match status" value="1"/>
</dbReference>
<dbReference type="Pfam" id="PF00550">
    <property type="entry name" value="PP-binding"/>
    <property type="match status" value="1"/>
</dbReference>
<reference evidence="6" key="2">
    <citation type="submission" date="2019-03" db="EMBL/GenBank/DDBJ databases">
        <authorList>
            <person name="Yan Y.-Q."/>
            <person name="Du Z.-J."/>
        </authorList>
    </citation>
    <scope>NUCLEOTIDE SEQUENCE</scope>
    <source>
        <strain evidence="6">PP-F2FG21</strain>
    </source>
</reference>
<dbReference type="SUPFAM" id="SSF53474">
    <property type="entry name" value="alpha/beta-Hydrolases"/>
    <property type="match status" value="1"/>
</dbReference>
<evidence type="ECO:0000259" key="4">
    <source>
        <dbReference type="PROSITE" id="PS50075"/>
    </source>
</evidence>
<accession>A0A4Y8AFW5</accession>
<evidence type="ECO:0000256" key="2">
    <source>
        <dbReference type="ARBA" id="ARBA00022450"/>
    </source>
</evidence>
<sequence>METSKIAGYPLSPQQKANFTSGGVYHRCFAAVPGRPDPERLETALVALVRKYEILRTYFEKIPGMEFPVQMIEEDPAHIPLMPVVDTRFRDLAAIRSFLAEDQLNDLWADEGCGWRFRLFQTDVNGMVLLLEISSLLADATAAGMIVDELCKQYESPDEANVEIQYADLSGWLNEILEEKNDYWQKRALFAEKSLYKKEHTACVVSLHLPIHVAKRLDNNFINCGKDLLLFTVWQSLLCRLDPDEKWCFFYSTGRNLPELQHALGALEKKIPVITQGLEASLVNTVLKVHENLTEDQQWEHDIPEYLEKQAVHFPGFRYVANNNSNSWPIIGQSINELSDRPVISVFKLAEGFEIQLSSALSATAANRLLDRYMIMLDNALRFPDQQLKNIKITTGQEEQMLLRLGSGAIATVTAETPQSLHGLFELQASNNPQGIALKCKNRQLTYGQLNEAANRLSHLISSDESYVGIYCERGVEMVIAMLAVLKAGAAYVPLDPSYPEGRLSYIAEHSRLKTILVSSEINTLSWLPHRVKTMPIATDELSGAKAPVKRIINPALAAYVLYTSGSTGQPKGVVVEHRQLVNHMIWMQKEYQFNKHDIFLQRTPFGFDASVWEIFSPLIAGSTLVLMPAEDQQNLQAIVGHIIQEKITVLQAVPSLLSGLLQAAGGVSFSSLRYMFCGGEPLPLNLRKAFVHNHQAKLINLYGPTECTIQVSHFDCTKDVGTDTVPIGKPIHGVRLYVLNESLQLQPAGVKGELYISGAAVSRGYLYQPVLTASSFVPDPFASDSGAIMYKTGDLAAWTQDGNLELFGRIDQQVKLRGFRIELGEIEEVIGKHVALSKVITVINGTDELQQLCCFYTANNSVNEQELRQLASSRLPAYMVPSVFIQLTKIPRTVNGKADRKALAMMDLNRLGAERAIVPPADHVESELLEIWKNLLKRDRISVTDNFFEAGGHSLLAVNLASAIHDKLGRDFRLSEVFEAPTIKMQALLIQRNSAPAFSSMVCLAKGDALLTPVFFIHPTGGFVFCYTKLATMLGRPVYALQDPGLSGKRSAYHTIEELALIYAEDIKKVQAEGPYILGGWSFGGVVALEIARLLHGEGAEIARLFCFDSYAPLDKKPQPNDGQLMVSIAKLLADMNGTTLCRHVEELIARNENNSSFSMLLKLAIDVKLLAANATEKDVETLVDVFRANVYAMNEYQCKAHPFEMHLFEPKEGVPENLSDAAFRRAGATAANNWQECGAVTVHPAEGHHLNMLSETHIHTIAAQLNNLLNAADRE</sequence>
<dbReference type="GO" id="GO:0044550">
    <property type="term" value="P:secondary metabolite biosynthetic process"/>
    <property type="evidence" value="ECO:0007669"/>
    <property type="project" value="TreeGrafter"/>
</dbReference>
<dbReference type="GO" id="GO:0043041">
    <property type="term" value="P:amino acid activation for nonribosomal peptide biosynthetic process"/>
    <property type="evidence" value="ECO:0007669"/>
    <property type="project" value="TreeGrafter"/>
</dbReference>
<comment type="cofactor">
    <cofactor evidence="1">
        <name>pantetheine 4'-phosphate</name>
        <dbReference type="ChEBI" id="CHEBI:47942"/>
    </cofactor>
</comment>
<dbReference type="PANTHER" id="PTHR45527:SF1">
    <property type="entry name" value="FATTY ACID SYNTHASE"/>
    <property type="match status" value="1"/>
</dbReference>